<feature type="transmembrane region" description="Helical" evidence="2">
    <location>
        <begin position="315"/>
        <end position="336"/>
    </location>
</feature>
<gene>
    <name evidence="3" type="ORF">GCM10022214_37640</name>
</gene>
<evidence type="ECO:0000256" key="1">
    <source>
        <dbReference type="SAM" id="MobiDB-lite"/>
    </source>
</evidence>
<feature type="transmembrane region" description="Helical" evidence="2">
    <location>
        <begin position="228"/>
        <end position="248"/>
    </location>
</feature>
<name>A0ABP7VXF1_9ACTN</name>
<dbReference type="EMBL" id="BAAAZG010000022">
    <property type="protein sequence ID" value="GAA4076689.1"/>
    <property type="molecule type" value="Genomic_DNA"/>
</dbReference>
<sequence>MSSNKRERPPKKRPVLGAAQTLVGVAASAGANVVQTLLSSMVGALTMSGVGGLYTALLLMVSYFTAPARARRRAAREAAHQGPIRRVAGRLMRWLTQGPIGRVAGRSKKRVCQAAQTKTASIIGLTVMNITMSAGFGFAIWAGLEVGIGQGIFYALPLVVLNVIEARGNWSRLRWSFVTFVGVVLLTQVWTGSVNLTGMMWILVATLARTLSSPLLRRHRRNWEGDEARAILISSATSALMITVWAVVSGETITDAWRGPLLWVLPLIGVVFFVSSLSRLAAMTHIDDGMILLLTCLTPALGAVLGWVFLDQALGWLPCVGIALITVGLMGAVRSARPKRGPRRRPVRYRPGTTATTRATLDRHRRRTDRHRRLNRRPRPARA</sequence>
<feature type="transmembrane region" description="Helical" evidence="2">
    <location>
        <begin position="119"/>
        <end position="141"/>
    </location>
</feature>
<comment type="caution">
    <text evidence="3">The sequence shown here is derived from an EMBL/GenBank/DDBJ whole genome shotgun (WGS) entry which is preliminary data.</text>
</comment>
<evidence type="ECO:0000313" key="3">
    <source>
        <dbReference type="EMBL" id="GAA4076689.1"/>
    </source>
</evidence>
<keyword evidence="2" id="KW-1133">Transmembrane helix</keyword>
<keyword evidence="2" id="KW-0812">Transmembrane</keyword>
<evidence type="ECO:0000313" key="4">
    <source>
        <dbReference type="Proteomes" id="UP001500683"/>
    </source>
</evidence>
<dbReference type="RefSeq" id="WP_344948832.1">
    <property type="nucleotide sequence ID" value="NZ_BAAAZG010000022.1"/>
</dbReference>
<feature type="transmembrane region" description="Helical" evidence="2">
    <location>
        <begin position="147"/>
        <end position="164"/>
    </location>
</feature>
<dbReference type="InterPro" id="IPR037185">
    <property type="entry name" value="EmrE-like"/>
</dbReference>
<protein>
    <recommendedName>
        <fullName evidence="5">DMT family transporter</fullName>
    </recommendedName>
</protein>
<feature type="compositionally biased region" description="Basic residues" evidence="1">
    <location>
        <begin position="363"/>
        <end position="383"/>
    </location>
</feature>
<feature type="transmembrane region" description="Helical" evidence="2">
    <location>
        <begin position="260"/>
        <end position="278"/>
    </location>
</feature>
<feature type="transmembrane region" description="Helical" evidence="2">
    <location>
        <begin position="41"/>
        <end position="66"/>
    </location>
</feature>
<dbReference type="SUPFAM" id="SSF103481">
    <property type="entry name" value="Multidrug resistance efflux transporter EmrE"/>
    <property type="match status" value="1"/>
</dbReference>
<proteinExistence type="predicted"/>
<reference evidence="4" key="1">
    <citation type="journal article" date="2019" name="Int. J. Syst. Evol. Microbiol.">
        <title>The Global Catalogue of Microorganisms (GCM) 10K type strain sequencing project: providing services to taxonomists for standard genome sequencing and annotation.</title>
        <authorList>
            <consortium name="The Broad Institute Genomics Platform"/>
            <consortium name="The Broad Institute Genome Sequencing Center for Infectious Disease"/>
            <person name="Wu L."/>
            <person name="Ma J."/>
        </authorList>
    </citation>
    <scope>NUCLEOTIDE SEQUENCE [LARGE SCALE GENOMIC DNA]</scope>
    <source>
        <strain evidence="4">JCM 16702</strain>
    </source>
</reference>
<feature type="region of interest" description="Disordered" evidence="1">
    <location>
        <begin position="337"/>
        <end position="383"/>
    </location>
</feature>
<feature type="transmembrane region" description="Helical" evidence="2">
    <location>
        <begin position="173"/>
        <end position="190"/>
    </location>
</feature>
<feature type="transmembrane region" description="Helical" evidence="2">
    <location>
        <begin position="196"/>
        <end position="216"/>
    </location>
</feature>
<feature type="compositionally biased region" description="Low complexity" evidence="1">
    <location>
        <begin position="349"/>
        <end position="359"/>
    </location>
</feature>
<keyword evidence="2" id="KW-0472">Membrane</keyword>
<accession>A0ABP7VXF1</accession>
<feature type="compositionally biased region" description="Basic residues" evidence="1">
    <location>
        <begin position="337"/>
        <end position="348"/>
    </location>
</feature>
<keyword evidence="4" id="KW-1185">Reference proteome</keyword>
<evidence type="ECO:0008006" key="5">
    <source>
        <dbReference type="Google" id="ProtNLM"/>
    </source>
</evidence>
<feature type="transmembrane region" description="Helical" evidence="2">
    <location>
        <begin position="290"/>
        <end position="309"/>
    </location>
</feature>
<organism evidence="3 4">
    <name type="scientific">Actinomadura miaoliensis</name>
    <dbReference type="NCBI Taxonomy" id="430685"/>
    <lineage>
        <taxon>Bacteria</taxon>
        <taxon>Bacillati</taxon>
        <taxon>Actinomycetota</taxon>
        <taxon>Actinomycetes</taxon>
        <taxon>Streptosporangiales</taxon>
        <taxon>Thermomonosporaceae</taxon>
        <taxon>Actinomadura</taxon>
    </lineage>
</organism>
<dbReference type="Proteomes" id="UP001500683">
    <property type="component" value="Unassembled WGS sequence"/>
</dbReference>
<evidence type="ECO:0000256" key="2">
    <source>
        <dbReference type="SAM" id="Phobius"/>
    </source>
</evidence>